<reference evidence="2" key="1">
    <citation type="submission" date="2022-06" db="EMBL/GenBank/DDBJ databases">
        <title>Complete genome sequence of Streptomyces nigrescens HEK616.</title>
        <authorList>
            <person name="Asamizu S."/>
            <person name="Onaka H."/>
        </authorList>
    </citation>
    <scope>NUCLEOTIDE SEQUENCE</scope>
    <source>
        <strain evidence="2">HEK616</strain>
    </source>
</reference>
<evidence type="ECO:0000256" key="1">
    <source>
        <dbReference type="SAM" id="MobiDB-lite"/>
    </source>
</evidence>
<proteinExistence type="predicted"/>
<organism evidence="2 3">
    <name type="scientific">Streptomyces nigrescens</name>
    <dbReference type="NCBI Taxonomy" id="1920"/>
    <lineage>
        <taxon>Bacteria</taxon>
        <taxon>Bacillati</taxon>
        <taxon>Actinomycetota</taxon>
        <taxon>Actinomycetes</taxon>
        <taxon>Kitasatosporales</taxon>
        <taxon>Streptomycetaceae</taxon>
        <taxon>Streptomyces</taxon>
    </lineage>
</organism>
<dbReference type="Pfam" id="PF05800">
    <property type="entry name" value="GvpO"/>
    <property type="match status" value="1"/>
</dbReference>
<dbReference type="Proteomes" id="UP001059597">
    <property type="component" value="Chromosome"/>
</dbReference>
<keyword evidence="3" id="KW-1185">Reference proteome</keyword>
<gene>
    <name evidence="2" type="ORF">HEK616_26540</name>
</gene>
<feature type="compositionally biased region" description="Basic and acidic residues" evidence="1">
    <location>
        <begin position="7"/>
        <end position="20"/>
    </location>
</feature>
<name>A0ABM7ZS13_STRNI</name>
<evidence type="ECO:0000313" key="3">
    <source>
        <dbReference type="Proteomes" id="UP001059597"/>
    </source>
</evidence>
<dbReference type="RefSeq" id="WP_261953096.1">
    <property type="nucleotide sequence ID" value="NZ_AP026073.1"/>
</dbReference>
<dbReference type="EMBL" id="AP026073">
    <property type="protein sequence ID" value="BDM69167.1"/>
    <property type="molecule type" value="Genomic_DNA"/>
</dbReference>
<protein>
    <submittedName>
        <fullName evidence="2">Gas vesicle protein</fullName>
    </submittedName>
</protein>
<feature type="region of interest" description="Disordered" evidence="1">
    <location>
        <begin position="1"/>
        <end position="34"/>
    </location>
</feature>
<dbReference type="InterPro" id="IPR008634">
    <property type="entry name" value="Gas-vesicle_GvpO"/>
</dbReference>
<evidence type="ECO:0000313" key="2">
    <source>
        <dbReference type="EMBL" id="BDM69167.1"/>
    </source>
</evidence>
<accession>A0ABM7ZS13</accession>
<dbReference type="PIRSF" id="PIRSF028743">
    <property type="entry name" value="GvpO_protein"/>
    <property type="match status" value="1"/>
</dbReference>
<sequence length="118" mass="12635">MATEESTVEKVEADVAREESLAPNGTETASGGPDRIAAPAAMRLAAGQLAEMLNCAPGSVSALKAAGDGWLADVEVLELERVPDTASVMASYRVRLDEQGHLMEYARMRRYGRGQIDR</sequence>